<dbReference type="SUPFAM" id="SSF55729">
    <property type="entry name" value="Acyl-CoA N-acyltransferases (Nat)"/>
    <property type="match status" value="1"/>
</dbReference>
<dbReference type="Gene3D" id="3.40.630.30">
    <property type="match status" value="1"/>
</dbReference>
<dbReference type="Proteomes" id="UP000252118">
    <property type="component" value="Unassembled WGS sequence"/>
</dbReference>
<reference evidence="3 4" key="1">
    <citation type="submission" date="2018-06" db="EMBL/GenBank/DDBJ databases">
        <title>Freshwater and sediment microbial communities from various areas in North America, analyzing microbe dynamics in response to fracking.</title>
        <authorList>
            <person name="Lamendella R."/>
        </authorList>
    </citation>
    <scope>NUCLEOTIDE SEQUENCE [LARGE SCALE GENOMIC DNA]</scope>
    <source>
        <strain evidence="3 4">97B</strain>
    </source>
</reference>
<dbReference type="InterPro" id="IPR050769">
    <property type="entry name" value="NAT_camello-type"/>
</dbReference>
<dbReference type="GO" id="GO:0008080">
    <property type="term" value="F:N-acetyltransferase activity"/>
    <property type="evidence" value="ECO:0007669"/>
    <property type="project" value="InterPro"/>
</dbReference>
<protein>
    <submittedName>
        <fullName evidence="3">Acetyltransferase (GNAT) family protein</fullName>
    </submittedName>
</protein>
<evidence type="ECO:0000256" key="1">
    <source>
        <dbReference type="ARBA" id="ARBA00022679"/>
    </source>
</evidence>
<dbReference type="PROSITE" id="PS51186">
    <property type="entry name" value="GNAT"/>
    <property type="match status" value="1"/>
</dbReference>
<accession>A0A366EUS6</accession>
<dbReference type="OrthoDB" id="2665328at2"/>
<proteinExistence type="predicted"/>
<evidence type="ECO:0000313" key="3">
    <source>
        <dbReference type="EMBL" id="RBP06161.1"/>
    </source>
</evidence>
<dbReference type="EMBL" id="QNRJ01000003">
    <property type="protein sequence ID" value="RBP06161.1"/>
    <property type="molecule type" value="Genomic_DNA"/>
</dbReference>
<dbReference type="Pfam" id="PF00583">
    <property type="entry name" value="Acetyltransf_1"/>
    <property type="match status" value="1"/>
</dbReference>
<evidence type="ECO:0000259" key="2">
    <source>
        <dbReference type="PROSITE" id="PS51186"/>
    </source>
</evidence>
<dbReference type="CDD" id="cd04301">
    <property type="entry name" value="NAT_SF"/>
    <property type="match status" value="1"/>
</dbReference>
<gene>
    <name evidence="3" type="ORF">DET59_103293</name>
</gene>
<dbReference type="PANTHER" id="PTHR13947:SF37">
    <property type="entry name" value="LD18367P"/>
    <property type="match status" value="1"/>
</dbReference>
<dbReference type="AlphaFoldDB" id="A0A366EUS6"/>
<dbReference type="InterPro" id="IPR016181">
    <property type="entry name" value="Acyl_CoA_acyltransferase"/>
</dbReference>
<feature type="domain" description="N-acetyltransferase" evidence="2">
    <location>
        <begin position="1"/>
        <end position="147"/>
    </location>
</feature>
<dbReference type="InterPro" id="IPR000182">
    <property type="entry name" value="GNAT_dom"/>
</dbReference>
<comment type="caution">
    <text evidence="3">The sequence shown here is derived from an EMBL/GenBank/DDBJ whole genome shotgun (WGS) entry which is preliminary data.</text>
</comment>
<sequence>MIITPIEKHQCQAAKDVILSGFLERFGLIDHTLNPDIQDISVEYDGMQHHFFVGREGDDIICTGAIRKESPHTYQIVRMSVQSPYRKRGLGCIMLKFLEEKAHSLGARSLILETNKQWSDAIRFYQNNGYIYKDEDDVSCYFEKEIPL</sequence>
<evidence type="ECO:0000313" key="4">
    <source>
        <dbReference type="Proteomes" id="UP000252118"/>
    </source>
</evidence>
<organism evidence="3 4">
    <name type="scientific">Rossellomorea aquimaris</name>
    <dbReference type="NCBI Taxonomy" id="189382"/>
    <lineage>
        <taxon>Bacteria</taxon>
        <taxon>Bacillati</taxon>
        <taxon>Bacillota</taxon>
        <taxon>Bacilli</taxon>
        <taxon>Bacillales</taxon>
        <taxon>Bacillaceae</taxon>
        <taxon>Rossellomorea</taxon>
    </lineage>
</organism>
<keyword evidence="1 3" id="KW-0808">Transferase</keyword>
<dbReference type="RefSeq" id="WP_113968714.1">
    <property type="nucleotide sequence ID" value="NZ_QNRJ01000003.1"/>
</dbReference>
<name>A0A366EUS6_9BACI</name>
<dbReference type="PANTHER" id="PTHR13947">
    <property type="entry name" value="GNAT FAMILY N-ACETYLTRANSFERASE"/>
    <property type="match status" value="1"/>
</dbReference>